<dbReference type="Pfam" id="PF00440">
    <property type="entry name" value="TetR_N"/>
    <property type="match status" value="1"/>
</dbReference>
<dbReference type="InterPro" id="IPR009057">
    <property type="entry name" value="Homeodomain-like_sf"/>
</dbReference>
<dbReference type="PROSITE" id="PS50977">
    <property type="entry name" value="HTH_TETR_2"/>
    <property type="match status" value="1"/>
</dbReference>
<keyword evidence="7" id="KW-1185">Reference proteome</keyword>
<evidence type="ECO:0000313" key="6">
    <source>
        <dbReference type="EMBL" id="KZM27700.1"/>
    </source>
</evidence>
<dbReference type="PROSITE" id="PS01081">
    <property type="entry name" value="HTH_TETR_1"/>
    <property type="match status" value="1"/>
</dbReference>
<sequence length="225" mass="24578">MRWRGNSQGPAGSVNGSGSRMSSDLPDVRSAIITSAADAFAEDGYAATTVDLLADRIGATKGLVYYHFRSKFDIYLAIYERGMSLLRAEVESRMGGAESGLARLEAMSHAHLVNLMTHLGYHHTIHQGVRGQMNSALKPRQQQVLVELNSLRLDYENLFVDVMTEGVADGSIRVGSPRMAAKVLLSSLNGIDLWYRRREGQTLAETESLADQIVELLIGGLRAAN</sequence>
<organism evidence="6 7">
    <name type="scientific">Didymella rabiei</name>
    <name type="common">Chickpea ascochyta blight fungus</name>
    <name type="synonym">Mycosphaerella rabiei</name>
    <dbReference type="NCBI Taxonomy" id="5454"/>
    <lineage>
        <taxon>Eukaryota</taxon>
        <taxon>Fungi</taxon>
        <taxon>Dikarya</taxon>
        <taxon>Ascomycota</taxon>
        <taxon>Pezizomycotina</taxon>
        <taxon>Dothideomycetes</taxon>
        <taxon>Pleosporomycetidae</taxon>
        <taxon>Pleosporales</taxon>
        <taxon>Pleosporineae</taxon>
        <taxon>Didymellaceae</taxon>
        <taxon>Ascochyta</taxon>
    </lineage>
</organism>
<feature type="compositionally biased region" description="Polar residues" evidence="4">
    <location>
        <begin position="1"/>
        <end position="22"/>
    </location>
</feature>
<dbReference type="SUPFAM" id="SSF48498">
    <property type="entry name" value="Tetracyclin repressor-like, C-terminal domain"/>
    <property type="match status" value="1"/>
</dbReference>
<feature type="region of interest" description="Disordered" evidence="4">
    <location>
        <begin position="1"/>
        <end position="23"/>
    </location>
</feature>
<dbReference type="InterPro" id="IPR001647">
    <property type="entry name" value="HTH_TetR"/>
</dbReference>
<proteinExistence type="predicted"/>
<comment type="caution">
    <text evidence="6">The sequence shown here is derived from an EMBL/GenBank/DDBJ whole genome shotgun (WGS) entry which is preliminary data.</text>
</comment>
<dbReference type="PANTHER" id="PTHR30055:SF234">
    <property type="entry name" value="HTH-TYPE TRANSCRIPTIONAL REGULATOR BETI"/>
    <property type="match status" value="1"/>
</dbReference>
<dbReference type="Gene3D" id="1.10.357.10">
    <property type="entry name" value="Tetracycline Repressor, domain 2"/>
    <property type="match status" value="1"/>
</dbReference>
<keyword evidence="2" id="KW-0238">DNA-binding</keyword>
<evidence type="ECO:0000313" key="7">
    <source>
        <dbReference type="Proteomes" id="UP000076837"/>
    </source>
</evidence>
<dbReference type="Gene3D" id="1.10.10.60">
    <property type="entry name" value="Homeodomain-like"/>
    <property type="match status" value="1"/>
</dbReference>
<dbReference type="GO" id="GO:0000976">
    <property type="term" value="F:transcription cis-regulatory region binding"/>
    <property type="evidence" value="ECO:0007669"/>
    <property type="project" value="TreeGrafter"/>
</dbReference>
<accession>A0A163LDL6</accession>
<keyword evidence="3" id="KW-0804">Transcription</keyword>
<evidence type="ECO:0000256" key="2">
    <source>
        <dbReference type="ARBA" id="ARBA00023125"/>
    </source>
</evidence>
<dbReference type="InterPro" id="IPR023772">
    <property type="entry name" value="DNA-bd_HTH_TetR-type_CS"/>
</dbReference>
<dbReference type="PANTHER" id="PTHR30055">
    <property type="entry name" value="HTH-TYPE TRANSCRIPTIONAL REGULATOR RUTR"/>
    <property type="match status" value="1"/>
</dbReference>
<evidence type="ECO:0000256" key="4">
    <source>
        <dbReference type="SAM" id="MobiDB-lite"/>
    </source>
</evidence>
<dbReference type="InterPro" id="IPR050109">
    <property type="entry name" value="HTH-type_TetR-like_transc_reg"/>
</dbReference>
<evidence type="ECO:0000256" key="1">
    <source>
        <dbReference type="ARBA" id="ARBA00023015"/>
    </source>
</evidence>
<dbReference type="AlphaFoldDB" id="A0A163LDL6"/>
<evidence type="ECO:0000259" key="5">
    <source>
        <dbReference type="PROSITE" id="PS50977"/>
    </source>
</evidence>
<reference evidence="6 7" key="1">
    <citation type="journal article" date="2016" name="Sci. Rep.">
        <title>Draft genome sequencing and secretome analysis of fungal phytopathogen Ascochyta rabiei provides insight into the necrotrophic effector repertoire.</title>
        <authorList>
            <person name="Verma S."/>
            <person name="Gazara R.K."/>
            <person name="Nizam S."/>
            <person name="Parween S."/>
            <person name="Chattopadhyay D."/>
            <person name="Verma P.K."/>
        </authorList>
    </citation>
    <scope>NUCLEOTIDE SEQUENCE [LARGE SCALE GENOMIC DNA]</scope>
    <source>
        <strain evidence="6 7">ArDII</strain>
    </source>
</reference>
<gene>
    <name evidence="6" type="ORF">ST47_g1122</name>
</gene>
<dbReference type="GO" id="GO:0003700">
    <property type="term" value="F:DNA-binding transcription factor activity"/>
    <property type="evidence" value="ECO:0007669"/>
    <property type="project" value="TreeGrafter"/>
</dbReference>
<keyword evidence="1" id="KW-0805">Transcription regulation</keyword>
<feature type="domain" description="HTH tetR-type" evidence="5">
    <location>
        <begin position="26"/>
        <end position="86"/>
    </location>
</feature>
<protein>
    <recommendedName>
        <fullName evidence="5">HTH tetR-type domain-containing protein</fullName>
    </recommendedName>
</protein>
<dbReference type="Pfam" id="PF17932">
    <property type="entry name" value="TetR_C_24"/>
    <property type="match status" value="1"/>
</dbReference>
<dbReference type="PRINTS" id="PR00455">
    <property type="entry name" value="HTHTETR"/>
</dbReference>
<dbReference type="InterPro" id="IPR041490">
    <property type="entry name" value="KstR2_TetR_C"/>
</dbReference>
<dbReference type="InterPro" id="IPR036271">
    <property type="entry name" value="Tet_transcr_reg_TetR-rel_C_sf"/>
</dbReference>
<name>A0A163LDL6_DIDRA</name>
<dbReference type="SUPFAM" id="SSF46689">
    <property type="entry name" value="Homeodomain-like"/>
    <property type="match status" value="1"/>
</dbReference>
<evidence type="ECO:0000256" key="3">
    <source>
        <dbReference type="ARBA" id="ARBA00023163"/>
    </source>
</evidence>
<dbReference type="Proteomes" id="UP000076837">
    <property type="component" value="Unassembled WGS sequence"/>
</dbReference>
<dbReference type="EMBL" id="JYNV01000060">
    <property type="protein sequence ID" value="KZM27700.1"/>
    <property type="molecule type" value="Genomic_DNA"/>
</dbReference>